<dbReference type="Pfam" id="PF07065">
    <property type="entry name" value="D123"/>
    <property type="match status" value="1"/>
</dbReference>
<dbReference type="EMBL" id="CAJVCH010336915">
    <property type="protein sequence ID" value="CAG7815142.1"/>
    <property type="molecule type" value="Genomic_DNA"/>
</dbReference>
<accession>A0A8J2PAD6</accession>
<protein>
    <recommendedName>
        <fullName evidence="4">Cell division cycle protein 123 homolog</fullName>
    </recommendedName>
</protein>
<dbReference type="GO" id="GO:0005737">
    <property type="term" value="C:cytoplasm"/>
    <property type="evidence" value="ECO:0007669"/>
    <property type="project" value="TreeGrafter"/>
</dbReference>
<dbReference type="AlphaFoldDB" id="A0A8J2PAD6"/>
<sequence>MSTEPVVTSTASVNSGQARGLVLNSNLRNWCRKLVASLVIPCPAYTRIATSGQDALKSLCRRHTLIIGSSQTWTLFGINLRIGLQMAEFEEVEDVCDYYSLSENDLTETSLPNWYKHFSDVTIKTMFLKIPSDVLEYLRSDSMRLPLNTESSSFKECHSSNESLESMEHPVSDDLVRPRFDDSESDDENLIETSAKVVFEKFEDFDSQIKRTIETLGGSAFPKINWKCPKDAMWIAFNRSLRSYLPGDIYLIMKSSTNVYSVLHEPYKDCGNHDGITCEYYLCLRRWTDLDPATEFRCFVLGSRLICISQRETSGGYEKIPAQRDAIIQDIHDFFRLRVHGKFALDSYVFDVARVKPGKVVLIDFGVFGLPTDPLLFTYREIKMMSQEMDTRLEQQDSIFLKDASLYGDPHFRFIGEHGSIYPITSRKLT</sequence>
<gene>
    <name evidence="2" type="ORF">AFUS01_LOCUS25840</name>
</gene>
<dbReference type="PANTHER" id="PTHR15323:SF6">
    <property type="entry name" value="CELL DIVISION CYCLE PROTEIN 123 HOMOLOG"/>
    <property type="match status" value="1"/>
</dbReference>
<proteinExistence type="inferred from homology"/>
<evidence type="ECO:0000313" key="3">
    <source>
        <dbReference type="Proteomes" id="UP000708208"/>
    </source>
</evidence>
<evidence type="ECO:0000256" key="1">
    <source>
        <dbReference type="ARBA" id="ARBA00011047"/>
    </source>
</evidence>
<name>A0A8J2PAD6_9HEXA</name>
<dbReference type="PANTHER" id="PTHR15323">
    <property type="entry name" value="D123 PROTEIN"/>
    <property type="match status" value="1"/>
</dbReference>
<comment type="similarity">
    <text evidence="1">Belongs to the CDC123 family.</text>
</comment>
<reference evidence="2" key="1">
    <citation type="submission" date="2021-06" db="EMBL/GenBank/DDBJ databases">
        <authorList>
            <person name="Hodson N. C."/>
            <person name="Mongue J. A."/>
            <person name="Jaron S. K."/>
        </authorList>
    </citation>
    <scope>NUCLEOTIDE SEQUENCE</scope>
</reference>
<organism evidence="2 3">
    <name type="scientific">Allacma fusca</name>
    <dbReference type="NCBI Taxonomy" id="39272"/>
    <lineage>
        <taxon>Eukaryota</taxon>
        <taxon>Metazoa</taxon>
        <taxon>Ecdysozoa</taxon>
        <taxon>Arthropoda</taxon>
        <taxon>Hexapoda</taxon>
        <taxon>Collembola</taxon>
        <taxon>Symphypleona</taxon>
        <taxon>Sminthuridae</taxon>
        <taxon>Allacma</taxon>
    </lineage>
</organism>
<comment type="caution">
    <text evidence="2">The sequence shown here is derived from an EMBL/GenBank/DDBJ whole genome shotgun (WGS) entry which is preliminary data.</text>
</comment>
<evidence type="ECO:0008006" key="4">
    <source>
        <dbReference type="Google" id="ProtNLM"/>
    </source>
</evidence>
<keyword evidence="3" id="KW-1185">Reference proteome</keyword>
<dbReference type="InterPro" id="IPR009772">
    <property type="entry name" value="CDC123"/>
</dbReference>
<dbReference type="Proteomes" id="UP000708208">
    <property type="component" value="Unassembled WGS sequence"/>
</dbReference>
<evidence type="ECO:0000313" key="2">
    <source>
        <dbReference type="EMBL" id="CAG7815142.1"/>
    </source>
</evidence>
<dbReference type="OrthoDB" id="360540at2759"/>